<dbReference type="OrthoDB" id="538905at2759"/>
<dbReference type="STRING" id="3055.A0A2K3CSX7"/>
<dbReference type="GO" id="GO:0004843">
    <property type="term" value="F:cysteine-type deubiquitinase activity"/>
    <property type="evidence" value="ECO:0007669"/>
    <property type="project" value="UniProtKB-EC"/>
</dbReference>
<dbReference type="Pfam" id="PF12340">
    <property type="entry name" value="DUF3638"/>
    <property type="match status" value="1"/>
</dbReference>
<dbReference type="Pfam" id="PF12359">
    <property type="entry name" value="DUF3645"/>
    <property type="match status" value="1"/>
</dbReference>
<feature type="region of interest" description="Disordered" evidence="8">
    <location>
        <begin position="2870"/>
        <end position="2892"/>
    </location>
</feature>
<reference evidence="11 12" key="1">
    <citation type="journal article" date="2007" name="Science">
        <title>The Chlamydomonas genome reveals the evolution of key animal and plant functions.</title>
        <authorList>
            <person name="Merchant S.S."/>
            <person name="Prochnik S.E."/>
            <person name="Vallon O."/>
            <person name="Harris E.H."/>
            <person name="Karpowicz S.J."/>
            <person name="Witman G.B."/>
            <person name="Terry A."/>
            <person name="Salamov A."/>
            <person name="Fritz-Laylin L.K."/>
            <person name="Marechal-Drouard L."/>
            <person name="Marshall W.F."/>
            <person name="Qu L.H."/>
            <person name="Nelson D.R."/>
            <person name="Sanderfoot A.A."/>
            <person name="Spalding M.H."/>
            <person name="Kapitonov V.V."/>
            <person name="Ren Q."/>
            <person name="Ferris P."/>
            <person name="Lindquist E."/>
            <person name="Shapiro H."/>
            <person name="Lucas S.M."/>
            <person name="Grimwood J."/>
            <person name="Schmutz J."/>
            <person name="Cardol P."/>
            <person name="Cerutti H."/>
            <person name="Chanfreau G."/>
            <person name="Chen C.L."/>
            <person name="Cognat V."/>
            <person name="Croft M.T."/>
            <person name="Dent R."/>
            <person name="Dutcher S."/>
            <person name="Fernandez E."/>
            <person name="Fukuzawa H."/>
            <person name="Gonzalez-Ballester D."/>
            <person name="Gonzalez-Halphen D."/>
            <person name="Hallmann A."/>
            <person name="Hanikenne M."/>
            <person name="Hippler M."/>
            <person name="Inwood W."/>
            <person name="Jabbari K."/>
            <person name="Kalanon M."/>
            <person name="Kuras R."/>
            <person name="Lefebvre P.A."/>
            <person name="Lemaire S.D."/>
            <person name="Lobanov A.V."/>
            <person name="Lohr M."/>
            <person name="Manuell A."/>
            <person name="Meier I."/>
            <person name="Mets L."/>
            <person name="Mittag M."/>
            <person name="Mittelmeier T."/>
            <person name="Moroney J.V."/>
            <person name="Moseley J."/>
            <person name="Napoli C."/>
            <person name="Nedelcu A.M."/>
            <person name="Niyogi K."/>
            <person name="Novoselov S.V."/>
            <person name="Paulsen I.T."/>
            <person name="Pazour G."/>
            <person name="Purton S."/>
            <person name="Ral J.P."/>
            <person name="Riano-Pachon D.M."/>
            <person name="Riekhof W."/>
            <person name="Rymarquis L."/>
            <person name="Schroda M."/>
            <person name="Stern D."/>
            <person name="Umen J."/>
            <person name="Willows R."/>
            <person name="Wilson N."/>
            <person name="Zimmer S.L."/>
            <person name="Allmer J."/>
            <person name="Balk J."/>
            <person name="Bisova K."/>
            <person name="Chen C.J."/>
            <person name="Elias M."/>
            <person name="Gendler K."/>
            <person name="Hauser C."/>
            <person name="Lamb M.R."/>
            <person name="Ledford H."/>
            <person name="Long J.C."/>
            <person name="Minagawa J."/>
            <person name="Page M.D."/>
            <person name="Pan J."/>
            <person name="Pootakham W."/>
            <person name="Roje S."/>
            <person name="Rose A."/>
            <person name="Stahlberg E."/>
            <person name="Terauchi A.M."/>
            <person name="Yang P."/>
            <person name="Ball S."/>
            <person name="Bowler C."/>
            <person name="Dieckmann C.L."/>
            <person name="Gladyshev V.N."/>
            <person name="Green P."/>
            <person name="Jorgensen R."/>
            <person name="Mayfield S."/>
            <person name="Mueller-Roeber B."/>
            <person name="Rajamani S."/>
            <person name="Sayre R.T."/>
            <person name="Brokstein P."/>
            <person name="Dubchak I."/>
            <person name="Goodstein D."/>
            <person name="Hornick L."/>
            <person name="Huang Y.W."/>
            <person name="Jhaveri J."/>
            <person name="Luo Y."/>
            <person name="Martinez D."/>
            <person name="Ngau W.C."/>
            <person name="Otillar B."/>
            <person name="Poliakov A."/>
            <person name="Porter A."/>
            <person name="Szajkowski L."/>
            <person name="Werner G."/>
            <person name="Zhou K."/>
            <person name="Grigoriev I.V."/>
            <person name="Rokhsar D.S."/>
            <person name="Grossman A.R."/>
        </authorList>
    </citation>
    <scope>NUCLEOTIDE SEQUENCE [LARGE SCALE GENOMIC DNA]</scope>
    <source>
        <strain evidence="12">CC-503</strain>
    </source>
</reference>
<evidence type="ECO:0000259" key="9">
    <source>
        <dbReference type="Pfam" id="PF12340"/>
    </source>
</evidence>
<dbReference type="PANTHER" id="PTHR13367:SF33">
    <property type="entry name" value="P-LOOP CONTAINING NUCLEOSIDE TRIPHOSPHATE HYDROLASE PROTEIN"/>
    <property type="match status" value="1"/>
</dbReference>
<dbReference type="ExpressionAtlas" id="A0A2K3CSX7">
    <property type="expression patterns" value="baseline"/>
</dbReference>
<feature type="compositionally biased region" description="Acidic residues" evidence="8">
    <location>
        <begin position="2928"/>
        <end position="2944"/>
    </location>
</feature>
<feature type="region of interest" description="Disordered" evidence="8">
    <location>
        <begin position="2263"/>
        <end position="2283"/>
    </location>
</feature>
<protein>
    <recommendedName>
        <fullName evidence="2">ubiquitinyl hydrolase 1</fullName>
        <ecNumber evidence="2">3.4.19.12</ecNumber>
    </recommendedName>
</protein>
<dbReference type="InParanoid" id="A0A2K3CSX7"/>
<dbReference type="EC" id="3.4.19.12" evidence="2"/>
<dbReference type="GeneID" id="5723788"/>
<dbReference type="Proteomes" id="UP000006906">
    <property type="component" value="Chromosome 16"/>
</dbReference>
<name>A0A2K3CSX7_CHLRE</name>
<dbReference type="InterPro" id="IPR022105">
    <property type="entry name" value="DUF3645"/>
</dbReference>
<evidence type="ECO:0000256" key="7">
    <source>
        <dbReference type="SAM" id="Coils"/>
    </source>
</evidence>
<evidence type="ECO:0000256" key="4">
    <source>
        <dbReference type="ARBA" id="ARBA00022786"/>
    </source>
</evidence>
<keyword evidence="12" id="KW-1185">Reference proteome</keyword>
<evidence type="ECO:0000256" key="6">
    <source>
        <dbReference type="ARBA" id="ARBA00022807"/>
    </source>
</evidence>
<feature type="compositionally biased region" description="Gly residues" evidence="8">
    <location>
        <begin position="242"/>
        <end position="251"/>
    </location>
</feature>
<gene>
    <name evidence="11" type="ORF">CHLRE_16g651850v5</name>
</gene>
<feature type="compositionally biased region" description="Low complexity" evidence="8">
    <location>
        <begin position="1720"/>
        <end position="1738"/>
    </location>
</feature>
<evidence type="ECO:0000313" key="12">
    <source>
        <dbReference type="Proteomes" id="UP000006906"/>
    </source>
</evidence>
<dbReference type="PaxDb" id="3055-EDO99436"/>
<evidence type="ECO:0000256" key="5">
    <source>
        <dbReference type="ARBA" id="ARBA00022801"/>
    </source>
</evidence>
<dbReference type="KEGG" id="cre:CHLRE_16g651850v5"/>
<keyword evidence="6" id="KW-0788">Thiol protease</keyword>
<feature type="coiled-coil region" evidence="7">
    <location>
        <begin position="648"/>
        <end position="675"/>
    </location>
</feature>
<evidence type="ECO:0000256" key="1">
    <source>
        <dbReference type="ARBA" id="ARBA00000707"/>
    </source>
</evidence>
<feature type="domain" description="DUF3638" evidence="9">
    <location>
        <begin position="2019"/>
        <end position="2248"/>
    </location>
</feature>
<feature type="region of interest" description="Disordered" evidence="8">
    <location>
        <begin position="239"/>
        <end position="271"/>
    </location>
</feature>
<proteinExistence type="predicted"/>
<evidence type="ECO:0000256" key="2">
    <source>
        <dbReference type="ARBA" id="ARBA00012759"/>
    </source>
</evidence>
<evidence type="ECO:0000259" key="10">
    <source>
        <dbReference type="Pfam" id="PF12359"/>
    </source>
</evidence>
<comment type="catalytic activity">
    <reaction evidence="1">
        <text>Thiol-dependent hydrolysis of ester, thioester, amide, peptide and isopeptide bonds formed by the C-terminal Gly of ubiquitin (a 76-residue protein attached to proteins as an intracellular targeting signal).</text>
        <dbReference type="EC" id="3.4.19.12"/>
    </reaction>
</comment>
<dbReference type="RefSeq" id="XP_042915453.1">
    <property type="nucleotide sequence ID" value="XM_043070810.1"/>
</dbReference>
<keyword evidence="7" id="KW-0175">Coiled coil</keyword>
<feature type="region of interest" description="Disordered" evidence="8">
    <location>
        <begin position="1720"/>
        <end position="1741"/>
    </location>
</feature>
<dbReference type="InterPro" id="IPR051346">
    <property type="entry name" value="OTU_Deubiquitinase"/>
</dbReference>
<feature type="compositionally biased region" description="Low complexity" evidence="8">
    <location>
        <begin position="2877"/>
        <end position="2892"/>
    </location>
</feature>
<accession>A0A2K3CSX7</accession>
<dbReference type="Gramene" id="PNW71379">
    <property type="protein sequence ID" value="PNW71379"/>
    <property type="gene ID" value="CHLRE_16g651850v5"/>
</dbReference>
<evidence type="ECO:0000256" key="3">
    <source>
        <dbReference type="ARBA" id="ARBA00022670"/>
    </source>
</evidence>
<feature type="domain" description="DUF3645" evidence="10">
    <location>
        <begin position="2419"/>
        <end position="2450"/>
    </location>
</feature>
<dbReference type="PANTHER" id="PTHR13367">
    <property type="entry name" value="UBIQUITIN THIOESTERASE"/>
    <property type="match status" value="1"/>
</dbReference>
<feature type="region of interest" description="Disordered" evidence="8">
    <location>
        <begin position="2916"/>
        <end position="2956"/>
    </location>
</feature>
<evidence type="ECO:0000313" key="11">
    <source>
        <dbReference type="EMBL" id="PNW71379.1"/>
    </source>
</evidence>
<evidence type="ECO:0000256" key="8">
    <source>
        <dbReference type="SAM" id="MobiDB-lite"/>
    </source>
</evidence>
<organism evidence="11 12">
    <name type="scientific">Chlamydomonas reinhardtii</name>
    <name type="common">Chlamydomonas smithii</name>
    <dbReference type="NCBI Taxonomy" id="3055"/>
    <lineage>
        <taxon>Eukaryota</taxon>
        <taxon>Viridiplantae</taxon>
        <taxon>Chlorophyta</taxon>
        <taxon>core chlorophytes</taxon>
        <taxon>Chlorophyceae</taxon>
        <taxon>CS clade</taxon>
        <taxon>Chlamydomonadales</taxon>
        <taxon>Chlamydomonadaceae</taxon>
        <taxon>Chlamydomonas</taxon>
    </lineage>
</organism>
<keyword evidence="5" id="KW-0378">Hydrolase</keyword>
<keyword evidence="4" id="KW-0833">Ubl conjugation pathway</keyword>
<dbReference type="InterPro" id="IPR022099">
    <property type="entry name" value="DUF3638"/>
</dbReference>
<dbReference type="EMBL" id="CM008977">
    <property type="protein sequence ID" value="PNW71379.1"/>
    <property type="molecule type" value="Genomic_DNA"/>
</dbReference>
<sequence>MSELSNAAAPSAASGWCEDSALLHAIYDFPHLSAAAHQQDATASGLAKLFAKFVAQLPLPCGSGELSAASDASPLPVIWADLAPNDGTSLAATADYLTSDQVTWFADFGCAVLATGALGHGGDAGEVQAARGQDLRPRPDHVSLHVVAPECWRFEAHSSPGGSVQHTAKPAAGPDTAPTVWSCGNTIPTSDLPRVLGIMHELITKSRNAKAKDGRKGFQRTPAFIVEVAGLALQRLWEQEQDGGGGGGGAGVASKLPQPRGGTTDVGQHTGHDTVRNTCWPLVRAVVQVSLQSTGVCGPQQLPDLLFRRAMAHMDLWLLRRQVQCLSSPAAAATPIALTAAMHMLHATAAKAANLAAEGEDVSAFVSDCDKSRSEVEGVAAERACQAAEQHSLPDAGSSDALGVMQLPAGVLPGLPPAQRTAGGLEAALQRAQANLGSVPLLEPGASLVDMQGMLESALWSKPAGDATAQLVLRSVERELFTRAAALQVSSSRRQLSDATLEVLEAVVDTYRNALHAFMQTPAAQSAMQPELRSREVLVVWCAYCLAHDSVARRHPMVRGYRPALQFEDLRHLVLSDRPAVDAVLAVAAYLNQQQQCGGPPLFSLRDGGSGTFGFAERFAGQDSQLQQILASERADATARVDAHWANVQQQKRELAKARQDLASLQATEQSLRTQLSRAGYCSSEYNKLISRINSNSSAQSGCKSRISSLEKPPAPVLQPLPAADSLARRWVFFLHMPPAFRCLSRLSFLGQQVLLPRPLDGRSPQLAAVYAVVSVQLPPTSVVAYYNERRALRTYIARPTQAFDGKDGAVMLYASGEPPQKVGPTSIDHYNSPADGVWYPDSLEPHLFWSGTGSAADSGCGFPTYFNPFACVDVTTVEEFFTERLPGKAAALQWAAHQHTTVEATPRDRGNWALASQESCPTELLSKSEFLQFGRMRSYPLQQLRNLCEVLRRQDQALPLTGPAVQLLLRQLLFHVGPIHISTAGSSSIASSRQPQLLWRMGWEQPGDVLDALCTELGALADTLDGKVRDHDAILLLGEVAAYLADWHAPCGAVARRFAVITLREADRLQAELDAAAGIAGDDRRVSELLARQVRWRVMALLCYGAGPLAPAGSSTGQQHQAEDAAVMVQLMVQICHGLTFQDNPATLRELQLLRARAHNVMALRVERLRELISGREDAVLTAAVASVLERTPASLSWYELIYPTLAQQPPAASYQAEGSDGRLYSINILDGTVLFDGCPPSRLPKEIVQHPLYVRTFGSFNFEVAFAGETGSAAGPGGGGEMVLQTLRTVRGRLYDFRLCAAAADEQLAQLVITEVDAEHGGERLELLDAGADSSCRGWGEQLPVRLRGLHSHWLSRQRGVLVLRPRSFQEHECAFLVKCLPGSGSSASSMRLPISAATPCTYDCRRVPLHLQSRHWLELLQLLVVEGQAASEAAQSALLDRLVLLRGSKVVGSILAKFEDRRFIHTFISVSNGEVSFELPRCGLEFSMRQQVPVAGAGQKQPGGHQASCCQLLSRNYTGYRLRQVQQLAERCKTGGGATGAATYTLPEFRQYLVLERIPRPSVAPVGAQRAEVLVLVPAGVVASRVWDANAPAEVNVHCYEAHGRFGHLRAPMRLARLQLAALYAATSTLLPEPGSRCTGAQTAMELLRQCWSTRPLEAAEAEQLAAVGRLGGHLAPGLHLLAHDLAASAAQLAHLHAASAADNLPVSSVAPAASTAGAVGGSAAPGTGSGNTSGLDAHDRTVMPRLCADHAHAYAAHWHAAEDDLPPGWGVNPRMLLTPIEEERTLGRHLPCKGPPAWRRQRLFQPISVLGVAPAMPFTFVKELEAQLLGLMTVPKAKRKKSGGHPYPLAASHTPLRPLEADMHAELQESWEAHRSQPDLAAYGVKPECLERVRGLKATATAHRRNLEAHLLRQLALVPQSVGSRGVSLRLLRAAAAAAEAGPLDLMRVAVRPELVAEFNPFLSPEAAQELQRRVLTWLQLCVLEDRLGRVEALAAAREAGDDCLPQLVQELGVHRTWDMAAHPEWLVFEVESQLQIRPQQYTVARMLMEGGDGPIAQLNMGEGKTRVILPMLVLALADGKRVVSLAFLSTLLDEADAYLHGALCAGVLGRKLFTMPFHRDIELTPARVLRMRAALAHCMQYRGVLLVAPEHRLSLELKWKELICRERQGHEATATTGGAAGCSQQVVTLLAALLRTPVLSILDESDELLHHRYQLIYACGGKTPLVGFEARTGAIRAVFDSIAVLSNSGELRLPHASRVLEPPMTSSPDEEAPSGGKADPVAAAVAAGMFCGLRLLPGPDLEAALPAFHEQLARHVLDHLPFEFQKMADVLDEEEMELVVACVTKLDEAAEEALGEELMAKLTGPGGGSDLYEFVLALRGLLGGGILRHGLTLRNQVDYGIDRRKASIASSATRTRTRMAVPYRAAHTPSERSEFAQPDVALLLTHLAYRYDGLTLPEFTAAVDRLLHGLGKEAAADHYREWVGLSAESIPQDELARFSDVNQLDASSSSQMAAMHRHLRRNTAVVDFWLRYCVLPAETRQYPQRLGASAWDLAAAGARVMGFSGTNDNYRLLPLRLHQAAPEDAALKATNGRMLDVTIKHTRGFHTLSSVEDSGGVPVWQSLLQMALDTGAHAVLDCGALMAGTSNRRAAEYLLAGPRLQRLQQLRFRGVTYFDEAARGWVVLEHTGRCLPRASSPLQEHETFVLYDEARCRGADLKLQRSAVGLLTLGPRVCKDKLMQAAGRLRQLSRGQALRFAATADIAARVVEYAAASGSAGGAAAAAAGGSTDPGAVDVLAWVMGNTVDANLHGVVQWAAQGLHFATTLGAPERSVQDEVLGLRELYASSKAPHPVGKVVAAAAKQARLRRGSGAGDSTDGGAAAGGDADSSICDGSMAAATKLIRKLQQRARQYGEGHSVRAGSGADEECERELEQEEEEEQERQPPMQKPRLETNWPSYSAACTASTLVQLQAAAAHGTLQPLSTAVDWLDSQDPTQPMDAVPWSGRVYISCNYLHAIADLPDDQPLNDYLRPVGWLLVLSGGEVVLLSEREADQLLAAAWHAAAKGAAAAGRSGATATDGPLLVSLAYAWQAVASLPRAKPPLLVTNLGLAAAGIAQDPATAWPQLRRRLGVRQLISVRVFAGETSYRVRPGIMGAAPSNGNAELKAAAQKVEAELRRLVEGRRPQVQQLLVMRGRQSQMTRSDLEKAVEGLQLQL</sequence>
<keyword evidence="3" id="KW-0645">Protease</keyword>
<dbReference type="GO" id="GO:0006508">
    <property type="term" value="P:proteolysis"/>
    <property type="evidence" value="ECO:0007669"/>
    <property type="project" value="UniProtKB-KW"/>
</dbReference>